<comment type="pathway">
    <text evidence="5">Cofactor biosynthesis; coenzyme A biosynthesis; CoA from (R)-pantothenate: step 5/5.</text>
</comment>
<keyword evidence="4 5" id="KW-0173">Coenzyme A biosynthesis</keyword>
<evidence type="ECO:0000256" key="2">
    <source>
        <dbReference type="ARBA" id="ARBA00022741"/>
    </source>
</evidence>
<dbReference type="SUPFAM" id="SSF52540">
    <property type="entry name" value="P-loop containing nucleoside triphosphate hydrolases"/>
    <property type="match status" value="1"/>
</dbReference>
<keyword evidence="5 7" id="KW-0418">Kinase</keyword>
<dbReference type="AlphaFoldDB" id="A0A3M0MW40"/>
<dbReference type="Pfam" id="PF01121">
    <property type="entry name" value="CoaE"/>
    <property type="match status" value="1"/>
</dbReference>
<keyword evidence="2 5" id="KW-0547">Nucleotide-binding</keyword>
<dbReference type="UniPathway" id="UPA00241">
    <property type="reaction ID" value="UER00356"/>
</dbReference>
<dbReference type="PANTHER" id="PTHR10695:SF46">
    <property type="entry name" value="BIFUNCTIONAL COENZYME A SYNTHASE-RELATED"/>
    <property type="match status" value="1"/>
</dbReference>
<comment type="function">
    <text evidence="5">Catalyzes the phosphorylation of the 3'-hydroxyl group of dephosphocoenzyme A to form coenzyme A.</text>
</comment>
<proteinExistence type="inferred from homology"/>
<dbReference type="NCBIfam" id="TIGR00152">
    <property type="entry name" value="dephospho-CoA kinase"/>
    <property type="match status" value="1"/>
</dbReference>
<dbReference type="EMBL" id="QOKZ01000003">
    <property type="protein sequence ID" value="RMC35547.1"/>
    <property type="molecule type" value="Genomic_DNA"/>
</dbReference>
<feature type="binding site" evidence="5">
    <location>
        <begin position="12"/>
        <end position="17"/>
    </location>
    <ligand>
        <name>ATP</name>
        <dbReference type="ChEBI" id="CHEBI:30616"/>
    </ligand>
</feature>
<gene>
    <name evidence="5" type="primary">coaE</name>
    <name evidence="7" type="ORF">C9E81_09995</name>
</gene>
<evidence type="ECO:0000256" key="1">
    <source>
        <dbReference type="ARBA" id="ARBA00009018"/>
    </source>
</evidence>
<dbReference type="GO" id="GO:0015937">
    <property type="term" value="P:coenzyme A biosynthetic process"/>
    <property type="evidence" value="ECO:0007669"/>
    <property type="project" value="UniProtKB-UniRule"/>
</dbReference>
<evidence type="ECO:0000256" key="6">
    <source>
        <dbReference type="NCBIfam" id="TIGR00152"/>
    </source>
</evidence>
<dbReference type="Proteomes" id="UP000273516">
    <property type="component" value="Unassembled WGS sequence"/>
</dbReference>
<dbReference type="RefSeq" id="WP_122112169.1">
    <property type="nucleotide sequence ID" value="NZ_QOKZ01000003.1"/>
</dbReference>
<comment type="catalytic activity">
    <reaction evidence="5">
        <text>3'-dephospho-CoA + ATP = ADP + CoA + H(+)</text>
        <dbReference type="Rhea" id="RHEA:18245"/>
        <dbReference type="ChEBI" id="CHEBI:15378"/>
        <dbReference type="ChEBI" id="CHEBI:30616"/>
        <dbReference type="ChEBI" id="CHEBI:57287"/>
        <dbReference type="ChEBI" id="CHEBI:57328"/>
        <dbReference type="ChEBI" id="CHEBI:456216"/>
        <dbReference type="EC" id="2.7.1.24"/>
    </reaction>
</comment>
<evidence type="ECO:0000313" key="8">
    <source>
        <dbReference type="Proteomes" id="UP000273516"/>
    </source>
</evidence>
<dbReference type="HAMAP" id="MF_00376">
    <property type="entry name" value="Dephospho_CoA_kinase"/>
    <property type="match status" value="1"/>
</dbReference>
<dbReference type="GO" id="GO:0005737">
    <property type="term" value="C:cytoplasm"/>
    <property type="evidence" value="ECO:0007669"/>
    <property type="project" value="UniProtKB-SubCell"/>
</dbReference>
<reference evidence="7 8" key="1">
    <citation type="submission" date="2018-07" db="EMBL/GenBank/DDBJ databases">
        <authorList>
            <person name="Zhang Y."/>
            <person name="Wang L."/>
            <person name="Ma S."/>
        </authorList>
    </citation>
    <scope>NUCLEOTIDE SEQUENCE [LARGE SCALE GENOMIC DNA]</scope>
    <source>
        <strain evidence="7 8">4-2</strain>
    </source>
</reference>
<dbReference type="PANTHER" id="PTHR10695">
    <property type="entry name" value="DEPHOSPHO-COA KINASE-RELATED"/>
    <property type="match status" value="1"/>
</dbReference>
<keyword evidence="5" id="KW-0963">Cytoplasm</keyword>
<evidence type="ECO:0000256" key="3">
    <source>
        <dbReference type="ARBA" id="ARBA00022840"/>
    </source>
</evidence>
<comment type="caution">
    <text evidence="7">The sequence shown here is derived from an EMBL/GenBank/DDBJ whole genome shotgun (WGS) entry which is preliminary data.</text>
</comment>
<dbReference type="InterPro" id="IPR027417">
    <property type="entry name" value="P-loop_NTPase"/>
</dbReference>
<evidence type="ECO:0000256" key="5">
    <source>
        <dbReference type="HAMAP-Rule" id="MF_00376"/>
    </source>
</evidence>
<protein>
    <recommendedName>
        <fullName evidence="5 6">Dephospho-CoA kinase</fullName>
        <ecNumber evidence="5 6">2.7.1.24</ecNumber>
    </recommendedName>
    <alternativeName>
        <fullName evidence="5">Dephosphocoenzyme A kinase</fullName>
    </alternativeName>
</protein>
<evidence type="ECO:0000313" key="7">
    <source>
        <dbReference type="EMBL" id="RMC35547.1"/>
    </source>
</evidence>
<dbReference type="Gene3D" id="3.40.50.300">
    <property type="entry name" value="P-loop containing nucleotide triphosphate hydrolases"/>
    <property type="match status" value="1"/>
</dbReference>
<comment type="similarity">
    <text evidence="1 5">Belongs to the CoaE family.</text>
</comment>
<dbReference type="OrthoDB" id="9812943at2"/>
<keyword evidence="8" id="KW-1185">Reference proteome</keyword>
<comment type="subcellular location">
    <subcellularLocation>
        <location evidence="5">Cytoplasm</location>
    </subcellularLocation>
</comment>
<accession>A0A3M0MW40</accession>
<evidence type="ECO:0000256" key="4">
    <source>
        <dbReference type="ARBA" id="ARBA00022993"/>
    </source>
</evidence>
<organism evidence="7 8">
    <name type="scientific">Paracoccus alkanivorans</name>
    <dbReference type="NCBI Taxonomy" id="2116655"/>
    <lineage>
        <taxon>Bacteria</taxon>
        <taxon>Pseudomonadati</taxon>
        <taxon>Pseudomonadota</taxon>
        <taxon>Alphaproteobacteria</taxon>
        <taxon>Rhodobacterales</taxon>
        <taxon>Paracoccaceae</taxon>
        <taxon>Paracoccus</taxon>
    </lineage>
</organism>
<keyword evidence="5 7" id="KW-0808">Transferase</keyword>
<name>A0A3M0MW40_9RHOB</name>
<sequence>MTYKLGLTGSIGMGKSTTARMFRDMGFPVWDADEAVHRLYASGGAAVAPIAAMFPTALDNGGIDRKALKLALANDPEAIERLEAVVHPLVAKDRENFLQKHSDSPLAVLDIPLLFEKGSEWQFDGVAVVSTDADTQRNRVLSRPGMTEKHFEMIHARQMPDAEKRARADWIIPTDTLESARAAVERICNEIVTDA</sequence>
<keyword evidence="3 5" id="KW-0067">ATP-binding</keyword>
<dbReference type="InterPro" id="IPR001977">
    <property type="entry name" value="Depp_CoAkinase"/>
</dbReference>
<dbReference type="EC" id="2.7.1.24" evidence="5 6"/>
<dbReference type="GO" id="GO:0004140">
    <property type="term" value="F:dephospho-CoA kinase activity"/>
    <property type="evidence" value="ECO:0007669"/>
    <property type="project" value="UniProtKB-UniRule"/>
</dbReference>
<dbReference type="GO" id="GO:0005524">
    <property type="term" value="F:ATP binding"/>
    <property type="evidence" value="ECO:0007669"/>
    <property type="project" value="UniProtKB-UniRule"/>
</dbReference>
<dbReference type="PROSITE" id="PS51219">
    <property type="entry name" value="DPCK"/>
    <property type="match status" value="1"/>
</dbReference>
<dbReference type="CDD" id="cd02022">
    <property type="entry name" value="DPCK"/>
    <property type="match status" value="1"/>
</dbReference>